<protein>
    <submittedName>
        <fullName evidence="2">Uncharacterized protein</fullName>
    </submittedName>
</protein>
<feature type="signal peptide" evidence="1">
    <location>
        <begin position="1"/>
        <end position="19"/>
    </location>
</feature>
<name>A0A5B0SA23_PUCGR</name>
<sequence>MRVCLSWAEIRVLCVLGSAGTSNVGAVVGVAGACGMKEDEAKTYPEITNALGESEILRRLVN</sequence>
<evidence type="ECO:0000313" key="3">
    <source>
        <dbReference type="Proteomes" id="UP000325313"/>
    </source>
</evidence>
<dbReference type="AlphaFoldDB" id="A0A5B0SA23"/>
<reference evidence="2 3" key="1">
    <citation type="submission" date="2019-05" db="EMBL/GenBank/DDBJ databases">
        <title>Emergence of the Ug99 lineage of the wheat stem rust pathogen through somatic hybridization.</title>
        <authorList>
            <person name="Li F."/>
            <person name="Upadhyaya N.M."/>
            <person name="Sperschneider J."/>
            <person name="Matny O."/>
            <person name="Nguyen-Phuc H."/>
            <person name="Mago R."/>
            <person name="Raley C."/>
            <person name="Miller M.E."/>
            <person name="Silverstein K.A.T."/>
            <person name="Henningsen E."/>
            <person name="Hirsch C.D."/>
            <person name="Visser B."/>
            <person name="Pretorius Z.A."/>
            <person name="Steffenson B.J."/>
            <person name="Schwessinger B."/>
            <person name="Dodds P.N."/>
            <person name="Figueroa M."/>
        </authorList>
    </citation>
    <scope>NUCLEOTIDE SEQUENCE [LARGE SCALE GENOMIC DNA]</scope>
    <source>
        <strain evidence="2 3">Ug99</strain>
    </source>
</reference>
<feature type="chain" id="PRO_5023045969" evidence="1">
    <location>
        <begin position="20"/>
        <end position="62"/>
    </location>
</feature>
<dbReference type="Proteomes" id="UP000325313">
    <property type="component" value="Unassembled WGS sequence"/>
</dbReference>
<dbReference type="PROSITE" id="PS51257">
    <property type="entry name" value="PROKAR_LIPOPROTEIN"/>
    <property type="match status" value="1"/>
</dbReference>
<gene>
    <name evidence="2" type="ORF">PGTUg99_014737</name>
</gene>
<proteinExistence type="predicted"/>
<comment type="caution">
    <text evidence="2">The sequence shown here is derived from an EMBL/GenBank/DDBJ whole genome shotgun (WGS) entry which is preliminary data.</text>
</comment>
<evidence type="ECO:0000313" key="2">
    <source>
        <dbReference type="EMBL" id="KAA1135041.1"/>
    </source>
</evidence>
<keyword evidence="1" id="KW-0732">Signal</keyword>
<dbReference type="EMBL" id="VDEP01000042">
    <property type="protein sequence ID" value="KAA1135041.1"/>
    <property type="molecule type" value="Genomic_DNA"/>
</dbReference>
<accession>A0A5B0SA23</accession>
<evidence type="ECO:0000256" key="1">
    <source>
        <dbReference type="SAM" id="SignalP"/>
    </source>
</evidence>
<organism evidence="2 3">
    <name type="scientific">Puccinia graminis f. sp. tritici</name>
    <dbReference type="NCBI Taxonomy" id="56615"/>
    <lineage>
        <taxon>Eukaryota</taxon>
        <taxon>Fungi</taxon>
        <taxon>Dikarya</taxon>
        <taxon>Basidiomycota</taxon>
        <taxon>Pucciniomycotina</taxon>
        <taxon>Pucciniomycetes</taxon>
        <taxon>Pucciniales</taxon>
        <taxon>Pucciniaceae</taxon>
        <taxon>Puccinia</taxon>
    </lineage>
</organism>